<evidence type="ECO:0000256" key="1">
    <source>
        <dbReference type="ARBA" id="ARBA00022737"/>
    </source>
</evidence>
<dbReference type="InterPro" id="IPR002110">
    <property type="entry name" value="Ankyrin_rpt"/>
</dbReference>
<feature type="repeat" description="ANK" evidence="3">
    <location>
        <begin position="1"/>
        <end position="32"/>
    </location>
</feature>
<evidence type="ECO:0000313" key="5">
    <source>
        <dbReference type="Proteomes" id="UP001627154"/>
    </source>
</evidence>
<evidence type="ECO:0000256" key="3">
    <source>
        <dbReference type="PROSITE-ProRule" id="PRU00023"/>
    </source>
</evidence>
<dbReference type="Pfam" id="PF12796">
    <property type="entry name" value="Ank_2"/>
    <property type="match status" value="1"/>
</dbReference>
<dbReference type="PROSITE" id="PS50297">
    <property type="entry name" value="ANK_REP_REGION"/>
    <property type="match status" value="3"/>
</dbReference>
<keyword evidence="1" id="KW-0677">Repeat</keyword>
<organism evidence="4 5">
    <name type="scientific">Trichogramma kaykai</name>
    <dbReference type="NCBI Taxonomy" id="54128"/>
    <lineage>
        <taxon>Eukaryota</taxon>
        <taxon>Metazoa</taxon>
        <taxon>Ecdysozoa</taxon>
        <taxon>Arthropoda</taxon>
        <taxon>Hexapoda</taxon>
        <taxon>Insecta</taxon>
        <taxon>Pterygota</taxon>
        <taxon>Neoptera</taxon>
        <taxon>Endopterygota</taxon>
        <taxon>Hymenoptera</taxon>
        <taxon>Apocrita</taxon>
        <taxon>Proctotrupomorpha</taxon>
        <taxon>Chalcidoidea</taxon>
        <taxon>Trichogrammatidae</taxon>
        <taxon>Trichogramma</taxon>
    </lineage>
</organism>
<protein>
    <submittedName>
        <fullName evidence="4">Uncharacterized protein</fullName>
    </submittedName>
</protein>
<dbReference type="Pfam" id="PF00023">
    <property type="entry name" value="Ank"/>
    <property type="match status" value="1"/>
</dbReference>
<keyword evidence="5" id="KW-1185">Reference proteome</keyword>
<dbReference type="InterPro" id="IPR036770">
    <property type="entry name" value="Ankyrin_rpt-contain_sf"/>
</dbReference>
<dbReference type="PANTHER" id="PTHR24171">
    <property type="entry name" value="ANKYRIN REPEAT DOMAIN-CONTAINING PROTEIN 39-RELATED"/>
    <property type="match status" value="1"/>
</dbReference>
<dbReference type="Proteomes" id="UP001627154">
    <property type="component" value="Unassembled WGS sequence"/>
</dbReference>
<dbReference type="AlphaFoldDB" id="A0ABD2XHL7"/>
<proteinExistence type="predicted"/>
<dbReference type="SUPFAM" id="SSF48403">
    <property type="entry name" value="Ankyrin repeat"/>
    <property type="match status" value="1"/>
</dbReference>
<accession>A0ABD2XHL7</accession>
<keyword evidence="2 3" id="KW-0040">ANK repeat</keyword>
<dbReference type="PROSITE" id="PS50088">
    <property type="entry name" value="ANK_REPEAT"/>
    <property type="match status" value="3"/>
</dbReference>
<dbReference type="PANTHER" id="PTHR24171:SF8">
    <property type="entry name" value="BRCA1-ASSOCIATED RING DOMAIN PROTEIN 1"/>
    <property type="match status" value="1"/>
</dbReference>
<dbReference type="Gene3D" id="1.25.40.20">
    <property type="entry name" value="Ankyrin repeat-containing domain"/>
    <property type="match status" value="2"/>
</dbReference>
<evidence type="ECO:0000256" key="2">
    <source>
        <dbReference type="ARBA" id="ARBA00023043"/>
    </source>
</evidence>
<dbReference type="SMART" id="SM00248">
    <property type="entry name" value="ANK"/>
    <property type="match status" value="5"/>
</dbReference>
<name>A0ABD2XHL7_9HYME</name>
<reference evidence="4 5" key="1">
    <citation type="journal article" date="2024" name="bioRxiv">
        <title>A reference genome for Trichogramma kaykai: A tiny desert-dwelling parasitoid wasp with competing sex-ratio distorters.</title>
        <authorList>
            <person name="Culotta J."/>
            <person name="Lindsey A.R."/>
        </authorList>
    </citation>
    <scope>NUCLEOTIDE SEQUENCE [LARGE SCALE GENOMIC DNA]</scope>
    <source>
        <strain evidence="4 5">KSX58</strain>
    </source>
</reference>
<sequence length="199" mass="22606">MLSPLHLTLKYNRRKVAELLLRKGTDPKLANNNGSTPVNIICQRDDDDNLAKMFFKINDEKHQTVLIDARDKWGNSPLHRAVASGHQELTELLLRRGANLNLANSGGLTPLHIICKRYPNHRLAQKFFDVNDMKQTVQVNTRDKLGHTPLQWAVANFLPDVVDLLLDRGVDMSSFVFSTENHFETIFEYGMILCGSNLN</sequence>
<feature type="repeat" description="ANK" evidence="3">
    <location>
        <begin position="145"/>
        <end position="173"/>
    </location>
</feature>
<comment type="caution">
    <text evidence="4">The sequence shown here is derived from an EMBL/GenBank/DDBJ whole genome shotgun (WGS) entry which is preliminary data.</text>
</comment>
<evidence type="ECO:0000313" key="4">
    <source>
        <dbReference type="EMBL" id="KAL3404156.1"/>
    </source>
</evidence>
<dbReference type="EMBL" id="JBJJXI010000026">
    <property type="protein sequence ID" value="KAL3404156.1"/>
    <property type="molecule type" value="Genomic_DNA"/>
</dbReference>
<feature type="repeat" description="ANK" evidence="3">
    <location>
        <begin position="73"/>
        <end position="105"/>
    </location>
</feature>
<gene>
    <name evidence="4" type="ORF">TKK_003141</name>
</gene>
<dbReference type="PRINTS" id="PR01415">
    <property type="entry name" value="ANKYRIN"/>
</dbReference>